<organism evidence="2 3">
    <name type="scientific">Senna tora</name>
    <dbReference type="NCBI Taxonomy" id="362788"/>
    <lineage>
        <taxon>Eukaryota</taxon>
        <taxon>Viridiplantae</taxon>
        <taxon>Streptophyta</taxon>
        <taxon>Embryophyta</taxon>
        <taxon>Tracheophyta</taxon>
        <taxon>Spermatophyta</taxon>
        <taxon>Magnoliopsida</taxon>
        <taxon>eudicotyledons</taxon>
        <taxon>Gunneridae</taxon>
        <taxon>Pentapetalae</taxon>
        <taxon>rosids</taxon>
        <taxon>fabids</taxon>
        <taxon>Fabales</taxon>
        <taxon>Fabaceae</taxon>
        <taxon>Caesalpinioideae</taxon>
        <taxon>Cassia clade</taxon>
        <taxon>Senna</taxon>
    </lineage>
</organism>
<evidence type="ECO:0000256" key="1">
    <source>
        <dbReference type="SAM" id="Phobius"/>
    </source>
</evidence>
<proteinExistence type="predicted"/>
<reference evidence="2" key="1">
    <citation type="submission" date="2020-09" db="EMBL/GenBank/DDBJ databases">
        <title>Genome-Enabled Discovery of Anthraquinone Biosynthesis in Senna tora.</title>
        <authorList>
            <person name="Kang S.-H."/>
            <person name="Pandey R.P."/>
            <person name="Lee C.-M."/>
            <person name="Sim J.-S."/>
            <person name="Jeong J.-T."/>
            <person name="Choi B.-S."/>
            <person name="Jung M."/>
            <person name="Ginzburg D."/>
            <person name="Zhao K."/>
            <person name="Won S.Y."/>
            <person name="Oh T.-J."/>
            <person name="Yu Y."/>
            <person name="Kim N.-H."/>
            <person name="Lee O.R."/>
            <person name="Lee T.-H."/>
            <person name="Bashyal P."/>
            <person name="Kim T.-S."/>
            <person name="Lee W.-H."/>
            <person name="Kawkins C."/>
            <person name="Kim C.-K."/>
            <person name="Kim J.S."/>
            <person name="Ahn B.O."/>
            <person name="Rhee S.Y."/>
            <person name="Sohng J.K."/>
        </authorList>
    </citation>
    <scope>NUCLEOTIDE SEQUENCE</scope>
    <source>
        <tissue evidence="2">Leaf</tissue>
    </source>
</reference>
<accession>A0A834TXW5</accession>
<evidence type="ECO:0000313" key="2">
    <source>
        <dbReference type="EMBL" id="KAF7828250.1"/>
    </source>
</evidence>
<name>A0A834TXW5_9FABA</name>
<comment type="caution">
    <text evidence="2">The sequence shown here is derived from an EMBL/GenBank/DDBJ whole genome shotgun (WGS) entry which is preliminary data.</text>
</comment>
<dbReference type="Proteomes" id="UP000634136">
    <property type="component" value="Unassembled WGS sequence"/>
</dbReference>
<keyword evidence="1" id="KW-0812">Transmembrane</keyword>
<keyword evidence="1" id="KW-1133">Transmembrane helix</keyword>
<sequence>MDSLLFFPLSEGLVLESKCRMVLDIGLLELGLFLIGWVYYYSFVWGRNVLARSLISDDLILFRIYKGKWAVAAAVVLPKKLN</sequence>
<protein>
    <submittedName>
        <fullName evidence="2">Uncharacterized protein</fullName>
    </submittedName>
</protein>
<dbReference type="AlphaFoldDB" id="A0A834TXW5"/>
<keyword evidence="1" id="KW-0472">Membrane</keyword>
<evidence type="ECO:0000313" key="3">
    <source>
        <dbReference type="Proteomes" id="UP000634136"/>
    </source>
</evidence>
<dbReference type="EMBL" id="JAAIUW010000006">
    <property type="protein sequence ID" value="KAF7828250.1"/>
    <property type="molecule type" value="Genomic_DNA"/>
</dbReference>
<keyword evidence="3" id="KW-1185">Reference proteome</keyword>
<gene>
    <name evidence="2" type="ORF">G2W53_019414</name>
</gene>
<feature type="transmembrane region" description="Helical" evidence="1">
    <location>
        <begin position="21"/>
        <end position="40"/>
    </location>
</feature>